<sequence length="49" mass="5941">MIESRVVIEELDFEWMQLILEARRLGLQKEDIKEFLSQNGMKEMTIENR</sequence>
<dbReference type="EMBL" id="JAXOFX010000014">
    <property type="protein sequence ID" value="MDZ5473526.1"/>
    <property type="molecule type" value="Genomic_DNA"/>
</dbReference>
<feature type="domain" description="Sin" evidence="1">
    <location>
        <begin position="2"/>
        <end position="40"/>
    </location>
</feature>
<comment type="caution">
    <text evidence="2">The sequence shown here is derived from an EMBL/GenBank/DDBJ whole genome shotgun (WGS) entry which is preliminary data.</text>
</comment>
<gene>
    <name evidence="2" type="ORF">SM124_17565</name>
</gene>
<protein>
    <submittedName>
        <fullName evidence="2">Anti-repressor SinI family protein</fullName>
    </submittedName>
</protein>
<reference evidence="2 3" key="1">
    <citation type="submission" date="2023-11" db="EMBL/GenBank/DDBJ databases">
        <title>Bacillus jintuensis, isolated from a mudflat on the Beibu Gulf coast.</title>
        <authorList>
            <person name="Li M."/>
        </authorList>
    </citation>
    <scope>NUCLEOTIDE SEQUENCE [LARGE SCALE GENOMIC DNA]</scope>
    <source>
        <strain evidence="2 3">31A1R</strain>
    </source>
</reference>
<dbReference type="SUPFAM" id="SSF47406">
    <property type="entry name" value="SinR repressor dimerisation domain-like"/>
    <property type="match status" value="1"/>
</dbReference>
<evidence type="ECO:0000259" key="1">
    <source>
        <dbReference type="PROSITE" id="PS51500"/>
    </source>
</evidence>
<dbReference type="PROSITE" id="PS51500">
    <property type="entry name" value="SIN"/>
    <property type="match status" value="1"/>
</dbReference>
<evidence type="ECO:0000313" key="3">
    <source>
        <dbReference type="Proteomes" id="UP001290455"/>
    </source>
</evidence>
<accession>A0ABU5J294</accession>
<name>A0ABU5J294_9BACI</name>
<proteinExistence type="predicted"/>
<dbReference type="RefSeq" id="WP_322447821.1">
    <property type="nucleotide sequence ID" value="NZ_JAXOFX010000014.1"/>
</dbReference>
<dbReference type="Proteomes" id="UP001290455">
    <property type="component" value="Unassembled WGS sequence"/>
</dbReference>
<organism evidence="2 3">
    <name type="scientific">Robertmurraya mangrovi</name>
    <dbReference type="NCBI Taxonomy" id="3098077"/>
    <lineage>
        <taxon>Bacteria</taxon>
        <taxon>Bacillati</taxon>
        <taxon>Bacillota</taxon>
        <taxon>Bacilli</taxon>
        <taxon>Bacillales</taxon>
        <taxon>Bacillaceae</taxon>
        <taxon>Robertmurraya</taxon>
    </lineage>
</organism>
<evidence type="ECO:0000313" key="2">
    <source>
        <dbReference type="EMBL" id="MDZ5473526.1"/>
    </source>
</evidence>
<keyword evidence="3" id="KW-1185">Reference proteome</keyword>
<dbReference type="InterPro" id="IPR010981">
    <property type="entry name" value="SinR/SinI_dimer_dom"/>
</dbReference>
<dbReference type="Pfam" id="PF08671">
    <property type="entry name" value="SinI"/>
    <property type="match status" value="1"/>
</dbReference>
<dbReference type="InterPro" id="IPR036281">
    <property type="entry name" value="SinR/SinI_dimer_dom_sf"/>
</dbReference>